<comment type="caution">
    <text evidence="1">The sequence shown here is derived from an EMBL/GenBank/DDBJ whole genome shotgun (WGS) entry which is preliminary data.</text>
</comment>
<protein>
    <submittedName>
        <fullName evidence="1">Uncharacterized protein</fullName>
    </submittedName>
</protein>
<proteinExistence type="predicted"/>
<keyword evidence="2" id="KW-1185">Reference proteome</keyword>
<accession>A0ACC2N7J6</accession>
<sequence length="255" mass="29151">MPAKSETNISAPIVWVSDRKFVVQDLRENYFEDVITLLKHHYLSEEPLCRSTNIIRDRVSANAYLDRIRSWMRDTCSLVAVSKKSGRVVGAAIVRMNSFLERTNTYSRVLISDGQALESIMHLKNALVEQANIYETIEHDTYLRLYVLCVHPSYRKKGVGRALLESCFRFAWTMKIPAIGGIFTSTEEQLMVEKFGFAALAEIPYNNWLVDEEVVFENPGPGNYSAVFMAMPTPNEDTLNLMKKAREKGEVQKKK</sequence>
<dbReference type="Proteomes" id="UP001239111">
    <property type="component" value="Chromosome 4"/>
</dbReference>
<gene>
    <name evidence="1" type="ORF">QAD02_008780</name>
</gene>
<evidence type="ECO:0000313" key="2">
    <source>
        <dbReference type="Proteomes" id="UP001239111"/>
    </source>
</evidence>
<name>A0ACC2N7J6_9HYME</name>
<evidence type="ECO:0000313" key="1">
    <source>
        <dbReference type="EMBL" id="KAJ8667118.1"/>
    </source>
</evidence>
<dbReference type="EMBL" id="CM056744">
    <property type="protein sequence ID" value="KAJ8667118.1"/>
    <property type="molecule type" value="Genomic_DNA"/>
</dbReference>
<reference evidence="1" key="1">
    <citation type="submission" date="2023-04" db="EMBL/GenBank/DDBJ databases">
        <title>A chromosome-level genome assembly of the parasitoid wasp Eretmocerus hayati.</title>
        <authorList>
            <person name="Zhong Y."/>
            <person name="Liu S."/>
            <person name="Liu Y."/>
        </authorList>
    </citation>
    <scope>NUCLEOTIDE SEQUENCE</scope>
    <source>
        <strain evidence="1">ZJU_SS_LIU_2023</strain>
    </source>
</reference>
<organism evidence="1 2">
    <name type="scientific">Eretmocerus hayati</name>
    <dbReference type="NCBI Taxonomy" id="131215"/>
    <lineage>
        <taxon>Eukaryota</taxon>
        <taxon>Metazoa</taxon>
        <taxon>Ecdysozoa</taxon>
        <taxon>Arthropoda</taxon>
        <taxon>Hexapoda</taxon>
        <taxon>Insecta</taxon>
        <taxon>Pterygota</taxon>
        <taxon>Neoptera</taxon>
        <taxon>Endopterygota</taxon>
        <taxon>Hymenoptera</taxon>
        <taxon>Apocrita</taxon>
        <taxon>Proctotrupomorpha</taxon>
        <taxon>Chalcidoidea</taxon>
        <taxon>Aphelinidae</taxon>
        <taxon>Aphelininae</taxon>
        <taxon>Eretmocerus</taxon>
    </lineage>
</organism>